<comment type="caution">
    <text evidence="2">The sequence shown here is derived from an EMBL/GenBank/DDBJ whole genome shotgun (WGS) entry which is preliminary data.</text>
</comment>
<accession>A0A2T4JD02</accession>
<proteinExistence type="predicted"/>
<evidence type="ECO:0000313" key="3">
    <source>
        <dbReference type="Proteomes" id="UP000241362"/>
    </source>
</evidence>
<dbReference type="Pfam" id="PF04187">
    <property type="entry name" value="Cofac_haem_bdg"/>
    <property type="match status" value="1"/>
</dbReference>
<dbReference type="EMBL" id="PZKE01000003">
    <property type="protein sequence ID" value="PTE15769.1"/>
    <property type="molecule type" value="Genomic_DNA"/>
</dbReference>
<dbReference type="Gene3D" id="3.40.50.11550">
    <property type="match status" value="2"/>
</dbReference>
<evidence type="ECO:0000259" key="1">
    <source>
        <dbReference type="Pfam" id="PF04187"/>
    </source>
</evidence>
<dbReference type="SUPFAM" id="SSF159501">
    <property type="entry name" value="EreA/ChaN-like"/>
    <property type="match status" value="1"/>
</dbReference>
<organism evidence="2 3">
    <name type="scientific">Fuscovulum blasticum DSM 2131</name>
    <dbReference type="NCBI Taxonomy" id="1188250"/>
    <lineage>
        <taxon>Bacteria</taxon>
        <taxon>Pseudomonadati</taxon>
        <taxon>Pseudomonadota</taxon>
        <taxon>Alphaproteobacteria</taxon>
        <taxon>Rhodobacterales</taxon>
        <taxon>Paracoccaceae</taxon>
        <taxon>Pseudogemmobacter</taxon>
    </lineage>
</organism>
<dbReference type="InterPro" id="IPR007314">
    <property type="entry name" value="Cofac_haem-bd_dom"/>
</dbReference>
<dbReference type="CDD" id="cd14727">
    <property type="entry name" value="ChanN-like"/>
    <property type="match status" value="1"/>
</dbReference>
<sequence>MDVYVLGEIHDNPAHHAEQARLVGVIAPQAVVWEMLLPAQVTSAEGVDRTDAVALEAALQWKGSGWPDFAMYAPIFAAAGPALHLGGAVPKDALSKAVKNGAAAVVGPEVAALWGLGPLTPDDQAAREADQQEAHCNALPEAMLPGMVEAQRLRDQTMAAAAVVAVAEGRRPVVIITGSGHARKDQAIPAMIAQAAPGLKVWSLGQAEADPGPDAPYDAVNVTAPAPREDPCLAFTGQSSGG</sequence>
<evidence type="ECO:0000313" key="2">
    <source>
        <dbReference type="EMBL" id="PTE15769.1"/>
    </source>
</evidence>
<feature type="domain" description="Haem-binding uptake Tiki superfamily ChaN" evidence="1">
    <location>
        <begin position="2"/>
        <end position="191"/>
    </location>
</feature>
<reference evidence="2 3" key="1">
    <citation type="submission" date="2018-03" db="EMBL/GenBank/DDBJ databases">
        <title>Rhodobacter blasticus.</title>
        <authorList>
            <person name="Meyer T.E."/>
            <person name="Miller S."/>
            <person name="Lodha T."/>
            <person name="Gandham S."/>
            <person name="Chintalapati S."/>
            <person name="Chintalapati V.R."/>
        </authorList>
    </citation>
    <scope>NUCLEOTIDE SEQUENCE [LARGE SCALE GENOMIC DNA]</scope>
    <source>
        <strain evidence="2 3">DSM 2131</strain>
    </source>
</reference>
<protein>
    <recommendedName>
        <fullName evidence="1">Haem-binding uptake Tiki superfamily ChaN domain-containing protein</fullName>
    </recommendedName>
</protein>
<dbReference type="AlphaFoldDB" id="A0A2T4JD02"/>
<gene>
    <name evidence="2" type="ORF">C5F44_04730</name>
</gene>
<keyword evidence="3" id="KW-1185">Reference proteome</keyword>
<name>A0A2T4JD02_FUSBL</name>
<dbReference type="Proteomes" id="UP000241362">
    <property type="component" value="Unassembled WGS sequence"/>
</dbReference>